<name>A0ABP0NRC2_9DINO</name>
<feature type="compositionally biased region" description="Basic and acidic residues" evidence="1">
    <location>
        <begin position="244"/>
        <end position="254"/>
    </location>
</feature>
<evidence type="ECO:0000256" key="1">
    <source>
        <dbReference type="SAM" id="MobiDB-lite"/>
    </source>
</evidence>
<feature type="region of interest" description="Disordered" evidence="1">
    <location>
        <begin position="123"/>
        <end position="347"/>
    </location>
</feature>
<comment type="caution">
    <text evidence="2">The sequence shown here is derived from an EMBL/GenBank/DDBJ whole genome shotgun (WGS) entry which is preliminary data.</text>
</comment>
<evidence type="ECO:0000313" key="2">
    <source>
        <dbReference type="EMBL" id="CAK9066008.1"/>
    </source>
</evidence>
<accession>A0ABP0NRC2</accession>
<dbReference type="EMBL" id="CAXAMM010030113">
    <property type="protein sequence ID" value="CAK9066008.1"/>
    <property type="molecule type" value="Genomic_DNA"/>
</dbReference>
<reference evidence="2 3" key="1">
    <citation type="submission" date="2024-02" db="EMBL/GenBank/DDBJ databases">
        <authorList>
            <person name="Chen Y."/>
            <person name="Shah S."/>
            <person name="Dougan E. K."/>
            <person name="Thang M."/>
            <person name="Chan C."/>
        </authorList>
    </citation>
    <scope>NUCLEOTIDE SEQUENCE [LARGE SCALE GENOMIC DNA]</scope>
</reference>
<feature type="compositionally biased region" description="Polar residues" evidence="1">
    <location>
        <begin position="257"/>
        <end position="270"/>
    </location>
</feature>
<protein>
    <submittedName>
        <fullName evidence="2">Uncharacterized protein</fullName>
    </submittedName>
</protein>
<organism evidence="2 3">
    <name type="scientific">Durusdinium trenchii</name>
    <dbReference type="NCBI Taxonomy" id="1381693"/>
    <lineage>
        <taxon>Eukaryota</taxon>
        <taxon>Sar</taxon>
        <taxon>Alveolata</taxon>
        <taxon>Dinophyceae</taxon>
        <taxon>Suessiales</taxon>
        <taxon>Symbiodiniaceae</taxon>
        <taxon>Durusdinium</taxon>
    </lineage>
</organism>
<feature type="compositionally biased region" description="Basic and acidic residues" evidence="1">
    <location>
        <begin position="162"/>
        <end position="198"/>
    </location>
</feature>
<sequence>MSTMHVSASAPNLTRKPLLQGGSALMGMDYEATLQIIRHHQRLESVKPTLSVQREEQERHFQRHCRFVQIRQRYRGAFQVPQGSDSRGSHSRRHFERRLERMLLKDWDGKERDFAWRHVKSRELRAERAEPSVPAENTSSATRGPTTGGGGREEEVPIAGESPREAESLDSKLAVERSDSSAQGRGDDLKGRSEEGRLDNGAIPTDATSIKDGATLAQEKTPEPHTNEPSSLGGFGGIAADGGLSRERRMRPPDFRSIQQGDNEPAPSQGQQGGLVLKPLDSLNRISGSGNGSIPGLQAMAGESKPIGLVTDTSASPTTDFFKEENGYVPSAAAGGRRPRRPRAGQL</sequence>
<feature type="compositionally biased region" description="Basic residues" evidence="1">
    <location>
        <begin position="337"/>
        <end position="347"/>
    </location>
</feature>
<evidence type="ECO:0000313" key="3">
    <source>
        <dbReference type="Proteomes" id="UP001642464"/>
    </source>
</evidence>
<dbReference type="Proteomes" id="UP001642464">
    <property type="component" value="Unassembled WGS sequence"/>
</dbReference>
<gene>
    <name evidence="2" type="ORF">SCF082_LOCUS33681</name>
</gene>
<keyword evidence="3" id="KW-1185">Reference proteome</keyword>
<proteinExistence type="predicted"/>